<dbReference type="OrthoDB" id="3547155at2759"/>
<evidence type="ECO:0000256" key="1">
    <source>
        <dbReference type="SAM" id="MobiDB-lite"/>
    </source>
</evidence>
<reference evidence="2 3" key="1">
    <citation type="submission" date="2016-05" db="EMBL/GenBank/DDBJ databases">
        <title>A degradative enzymes factory behind the ericoid mycorrhizal symbiosis.</title>
        <authorList>
            <consortium name="DOE Joint Genome Institute"/>
            <person name="Martino E."/>
            <person name="Morin E."/>
            <person name="Grelet G."/>
            <person name="Kuo A."/>
            <person name="Kohler A."/>
            <person name="Daghino S."/>
            <person name="Barry K."/>
            <person name="Choi C."/>
            <person name="Cichocki N."/>
            <person name="Clum A."/>
            <person name="Copeland A."/>
            <person name="Hainaut M."/>
            <person name="Haridas S."/>
            <person name="Labutti K."/>
            <person name="Lindquist E."/>
            <person name="Lipzen A."/>
            <person name="Khouja H.-R."/>
            <person name="Murat C."/>
            <person name="Ohm R."/>
            <person name="Olson A."/>
            <person name="Spatafora J."/>
            <person name="Veneault-Fourrey C."/>
            <person name="Henrissat B."/>
            <person name="Grigoriev I."/>
            <person name="Martin F."/>
            <person name="Perotto S."/>
        </authorList>
    </citation>
    <scope>NUCLEOTIDE SEQUENCE [LARGE SCALE GENOMIC DNA]</scope>
    <source>
        <strain evidence="2 3">UAMH 7357</strain>
    </source>
</reference>
<feature type="region of interest" description="Disordered" evidence="1">
    <location>
        <begin position="269"/>
        <end position="290"/>
    </location>
</feature>
<proteinExistence type="predicted"/>
<dbReference type="EMBL" id="KZ613523">
    <property type="protein sequence ID" value="PMD14301.1"/>
    <property type="molecule type" value="Genomic_DNA"/>
</dbReference>
<sequence>MKRKAAFVEEEDPETGEAVLGTESSASIFLSPEQSRERRKVWRTSDSDFASDSKSTYLGTVLNVIEELKGQESLLTVVAGEYEDNAEVWKECKNAGTKFRLIALKDSVINGETKTYAIREILLSKEGGDLDRENPDIIICQRKFTSSGRIRLEAHRLIFRGRLDVDRPYIFPKLGDEIPGVGFPDLHCTFRAIRDWGIVEQRAEFAGYDRNVTVEVSASDVGSGKMITFDIERDEFVSLAAKPTVGMMISCADFKPFFKRLNSSVGLHKETQSTPELKKRRLGDREDHEAESPMSIGLKLIGIGPVIEGRAMRADLNINLVLK</sequence>
<name>A0A2J6PJT7_9HELO</name>
<organism evidence="2 3">
    <name type="scientific">Hyaloscypha hepaticicola</name>
    <dbReference type="NCBI Taxonomy" id="2082293"/>
    <lineage>
        <taxon>Eukaryota</taxon>
        <taxon>Fungi</taxon>
        <taxon>Dikarya</taxon>
        <taxon>Ascomycota</taxon>
        <taxon>Pezizomycotina</taxon>
        <taxon>Leotiomycetes</taxon>
        <taxon>Helotiales</taxon>
        <taxon>Hyaloscyphaceae</taxon>
        <taxon>Hyaloscypha</taxon>
    </lineage>
</organism>
<accession>A0A2J6PJT7</accession>
<dbReference type="Proteomes" id="UP000235672">
    <property type="component" value="Unassembled WGS sequence"/>
</dbReference>
<evidence type="ECO:0000313" key="2">
    <source>
        <dbReference type="EMBL" id="PMD14301.1"/>
    </source>
</evidence>
<gene>
    <name evidence="2" type="ORF">NA56DRAFT_694147</name>
</gene>
<protein>
    <submittedName>
        <fullName evidence="2">Uncharacterized protein</fullName>
    </submittedName>
</protein>
<keyword evidence="3" id="KW-1185">Reference proteome</keyword>
<evidence type="ECO:0000313" key="3">
    <source>
        <dbReference type="Proteomes" id="UP000235672"/>
    </source>
</evidence>
<feature type="region of interest" description="Disordered" evidence="1">
    <location>
        <begin position="1"/>
        <end position="23"/>
    </location>
</feature>
<dbReference type="AlphaFoldDB" id="A0A2J6PJT7"/>